<dbReference type="PANTHER" id="PTHR43372:SF1">
    <property type="entry name" value="LD38433P"/>
    <property type="match status" value="1"/>
</dbReference>
<dbReference type="InterPro" id="IPR023631">
    <property type="entry name" value="Amidase_dom"/>
</dbReference>
<accession>A0A0T6B5Y5</accession>
<proteinExistence type="inferred from homology"/>
<evidence type="ECO:0000313" key="5">
    <source>
        <dbReference type="Proteomes" id="UP000051574"/>
    </source>
</evidence>
<gene>
    <name evidence="4" type="ORF">AMK59_3606</name>
</gene>
<feature type="active site" description="Charge relay system" evidence="2">
    <location>
        <position position="123"/>
    </location>
</feature>
<dbReference type="Proteomes" id="UP000051574">
    <property type="component" value="Unassembled WGS sequence"/>
</dbReference>
<feature type="active site" description="Charge relay system" evidence="2">
    <location>
        <position position="198"/>
    </location>
</feature>
<dbReference type="OrthoDB" id="6428749at2759"/>
<dbReference type="Gene3D" id="3.90.1300.10">
    <property type="entry name" value="Amidase signature (AS) domain"/>
    <property type="match status" value="1"/>
</dbReference>
<keyword evidence="5" id="KW-1185">Reference proteome</keyword>
<organism evidence="4 5">
    <name type="scientific">Oryctes borbonicus</name>
    <dbReference type="NCBI Taxonomy" id="1629725"/>
    <lineage>
        <taxon>Eukaryota</taxon>
        <taxon>Metazoa</taxon>
        <taxon>Ecdysozoa</taxon>
        <taxon>Arthropoda</taxon>
        <taxon>Hexapoda</taxon>
        <taxon>Insecta</taxon>
        <taxon>Pterygota</taxon>
        <taxon>Neoptera</taxon>
        <taxon>Endopterygota</taxon>
        <taxon>Coleoptera</taxon>
        <taxon>Polyphaga</taxon>
        <taxon>Scarabaeiformia</taxon>
        <taxon>Scarabaeidae</taxon>
        <taxon>Dynastinae</taxon>
        <taxon>Oryctes</taxon>
    </lineage>
</organism>
<feature type="active site" description="Acyl-ester intermediate" evidence="2">
    <location>
        <position position="222"/>
    </location>
</feature>
<dbReference type="EMBL" id="LJIG01009692">
    <property type="protein sequence ID" value="KRT82571.1"/>
    <property type="molecule type" value="Genomic_DNA"/>
</dbReference>
<evidence type="ECO:0000259" key="3">
    <source>
        <dbReference type="Pfam" id="PF01425"/>
    </source>
</evidence>
<dbReference type="Pfam" id="PF01425">
    <property type="entry name" value="Amidase"/>
    <property type="match status" value="1"/>
</dbReference>
<reference evidence="4 5" key="1">
    <citation type="submission" date="2015-09" db="EMBL/GenBank/DDBJ databases">
        <title>Draft genome of the scarab beetle Oryctes borbonicus.</title>
        <authorList>
            <person name="Meyer J.M."/>
            <person name="Markov G.V."/>
            <person name="Baskaran P."/>
            <person name="Herrmann M."/>
            <person name="Sommer R.J."/>
            <person name="Roedelsperger C."/>
        </authorList>
    </citation>
    <scope>NUCLEOTIDE SEQUENCE [LARGE SCALE GENOMIC DNA]</scope>
    <source>
        <strain evidence="4">OB123</strain>
        <tissue evidence="4">Whole animal</tissue>
    </source>
</reference>
<evidence type="ECO:0000256" key="1">
    <source>
        <dbReference type="ARBA" id="ARBA00009199"/>
    </source>
</evidence>
<dbReference type="InterPro" id="IPR052739">
    <property type="entry name" value="FAAH2"/>
</dbReference>
<name>A0A0T6B5Y5_9SCAR</name>
<dbReference type="PROSITE" id="PS00571">
    <property type="entry name" value="AMIDASES"/>
    <property type="match status" value="1"/>
</dbReference>
<evidence type="ECO:0000313" key="4">
    <source>
        <dbReference type="EMBL" id="KRT82571.1"/>
    </source>
</evidence>
<protein>
    <submittedName>
        <fullName evidence="4">Amidase</fullName>
    </submittedName>
</protein>
<dbReference type="InterPro" id="IPR036928">
    <property type="entry name" value="AS_sf"/>
</dbReference>
<evidence type="ECO:0000256" key="2">
    <source>
        <dbReference type="PIRSR" id="PIRSR001221-1"/>
    </source>
</evidence>
<dbReference type="SUPFAM" id="SSF75304">
    <property type="entry name" value="Amidase signature (AS) enzymes"/>
    <property type="match status" value="1"/>
</dbReference>
<dbReference type="GO" id="GO:0012505">
    <property type="term" value="C:endomembrane system"/>
    <property type="evidence" value="ECO:0007669"/>
    <property type="project" value="TreeGrafter"/>
</dbReference>
<dbReference type="PIRSF" id="PIRSF001221">
    <property type="entry name" value="Amidase_fungi"/>
    <property type="match status" value="1"/>
</dbReference>
<comment type="caution">
    <text evidence="4">The sequence shown here is derived from an EMBL/GenBank/DDBJ whole genome shotgun (WGS) entry which is preliminary data.</text>
</comment>
<dbReference type="PANTHER" id="PTHR43372">
    <property type="entry name" value="FATTY-ACID AMIDE HYDROLASE"/>
    <property type="match status" value="1"/>
</dbReference>
<comment type="similarity">
    <text evidence="1">Belongs to the amidase family.</text>
</comment>
<feature type="domain" description="Amidase" evidence="3">
    <location>
        <begin position="62"/>
        <end position="491"/>
    </location>
</feature>
<dbReference type="InterPro" id="IPR020556">
    <property type="entry name" value="Amidase_CS"/>
</dbReference>
<sequence length="512" mass="57288">MEIWYNILLNLRIIYDFFIDIIATLYHGSAKNKLPPIENKIVLESACSLARKIRERQLKVEEVVQAFIERSKQVNPMINALVDERFVSALKEARKIDEDIRCGRITDEDFRKKPFLGIPFTAKESTASKGLKWTLGLVVRKNFVAEEDAAVVQLMKEAGGIQIGVTNVPQLNFWAESYNPIHGTCRNPYDLTRNAGGSSGGEGSLIAACGSPLGIGTDVGGSIRIPAHRCGIFGHKSSQNLAPTKGLSFSKGDVPTLSVAGPLAKHAEDLLPMFKVLLGKNAQELKLDEPVDLKQLNVFYMTSIKCLRAVQITKEMQNNVLKVVQHFEELSGRKPVEVNFEETRYAMKLWSYKIKMEKTDFKHNLTNRQGRVNVPLEYFKYLIGKSEYTAYTLGNMFNILLPTVDFEWAKETLSKLREQILAKLGDNGVLIFPAESRSADYNYLSLLRTGISYTCLWNALEMPVTQVPLGLNKDGLPIGVQIVTSPYQDHLSIAVAKELERTFGGYVQPGHT</sequence>
<dbReference type="AlphaFoldDB" id="A0A0T6B5Y5"/>